<keyword evidence="9" id="KW-1015">Disulfide bond</keyword>
<dbReference type="InterPro" id="IPR003482">
    <property type="entry name" value="Whib"/>
</dbReference>
<evidence type="ECO:0000313" key="12">
    <source>
        <dbReference type="EMBL" id="QJD52859.1"/>
    </source>
</evidence>
<dbReference type="GO" id="GO:0051539">
    <property type="term" value="F:4 iron, 4 sulfur cluster binding"/>
    <property type="evidence" value="ECO:0007669"/>
    <property type="project" value="UniProtKB-KW"/>
</dbReference>
<keyword evidence="8" id="KW-0238">DNA-binding</keyword>
<keyword evidence="10" id="KW-0804">Transcription</keyword>
<dbReference type="EMBL" id="MT310889">
    <property type="protein sequence ID" value="QJD52859.1"/>
    <property type="molecule type" value="Genomic_DNA"/>
</dbReference>
<evidence type="ECO:0000256" key="2">
    <source>
        <dbReference type="ARBA" id="ARBA00006597"/>
    </source>
</evidence>
<evidence type="ECO:0000256" key="5">
    <source>
        <dbReference type="ARBA" id="ARBA00023004"/>
    </source>
</evidence>
<dbReference type="Proteomes" id="UP000501202">
    <property type="component" value="Segment"/>
</dbReference>
<evidence type="ECO:0000256" key="7">
    <source>
        <dbReference type="ARBA" id="ARBA00023015"/>
    </source>
</evidence>
<feature type="domain" description="4Fe-4S Wbl-type" evidence="11">
    <location>
        <begin position="25"/>
        <end position="91"/>
    </location>
</feature>
<comment type="similarity">
    <text evidence="2">Belongs to the WhiB family.</text>
</comment>
<evidence type="ECO:0000256" key="10">
    <source>
        <dbReference type="ARBA" id="ARBA00023163"/>
    </source>
</evidence>
<reference evidence="12 13" key="1">
    <citation type="submission" date="2020-04" db="EMBL/GenBank/DDBJ databases">
        <authorList>
            <person name="Batra A.D."/>
            <person name="Bennett R.M."/>
            <person name="Bhamidipati A."/>
            <person name="Chandaka A."/>
            <person name="Chongtham N."/>
            <person name="Gupta A."/>
            <person name="Gupta M."/>
            <person name="Karthikeyan G."/>
            <person name="Karthikeyan S."/>
            <person name="Klouda L.E."/>
            <person name="Kothari S.K."/>
            <person name="Mahesh M."/>
            <person name="Mehta A.C."/>
            <person name="Mikkelson C.L."/>
            <person name="Nguyen E.T."/>
            <person name="Nittur A."/>
            <person name="Patel J."/>
            <person name="Patel R."/>
            <person name="Peng M.L."/>
            <person name="Poole E.F."/>
            <person name="Reddy D."/>
            <person name="Scherreik M.P."/>
            <person name="Zacharias G."/>
            <person name="Toma J."/>
            <person name="Gurney S.M.R."/>
            <person name="Garlena R.A."/>
            <person name="Russell D.A."/>
            <person name="Pope W.H."/>
            <person name="Jacobs-Sera D."/>
            <person name="Hatfull G.F."/>
        </authorList>
    </citation>
    <scope>NUCLEOTIDE SEQUENCE [LARGE SCALE GENOMIC DNA]</scope>
</reference>
<dbReference type="GO" id="GO:0046872">
    <property type="term" value="F:metal ion binding"/>
    <property type="evidence" value="ECO:0007669"/>
    <property type="project" value="UniProtKB-KW"/>
</dbReference>
<accession>A0A6M3T415</accession>
<sequence length="105" mass="11425">MVARFVADTVSFQPADPEPWMDQGSCLNEDPEKFFPEGKGSVKKLTDEAKAICVGKCGVRLQCLARTLAQEKNSGDRFGVSGGMTPTERELLQKKLDEMQGASDA</sequence>
<gene>
    <name evidence="12" type="primary">7</name>
    <name evidence="12" type="ORF">SEA_PHRACTURED_7</name>
</gene>
<evidence type="ECO:0000256" key="9">
    <source>
        <dbReference type="ARBA" id="ARBA00023157"/>
    </source>
</evidence>
<evidence type="ECO:0000256" key="6">
    <source>
        <dbReference type="ARBA" id="ARBA00023014"/>
    </source>
</evidence>
<organism evidence="12 13">
    <name type="scientific">Microbacterium phage Phractured</name>
    <dbReference type="NCBI Taxonomy" id="2725605"/>
    <lineage>
        <taxon>Viruses</taxon>
        <taxon>Duplodnaviria</taxon>
        <taxon>Heunggongvirae</taxon>
        <taxon>Uroviricota</taxon>
        <taxon>Caudoviricetes</taxon>
        <taxon>Eekayvirinae</taxon>
        <taxon>Akonivirus</taxon>
        <taxon>Akonivirus phedro</taxon>
    </lineage>
</organism>
<evidence type="ECO:0000256" key="1">
    <source>
        <dbReference type="ARBA" id="ARBA00001966"/>
    </source>
</evidence>
<keyword evidence="3" id="KW-0004">4Fe-4S</keyword>
<comment type="cofactor">
    <cofactor evidence="1">
        <name>[4Fe-4S] cluster</name>
        <dbReference type="ChEBI" id="CHEBI:49883"/>
    </cofactor>
</comment>
<keyword evidence="6" id="KW-0411">Iron-sulfur</keyword>
<dbReference type="GO" id="GO:0045892">
    <property type="term" value="P:negative regulation of DNA-templated transcription"/>
    <property type="evidence" value="ECO:0007669"/>
    <property type="project" value="TreeGrafter"/>
</dbReference>
<proteinExistence type="inferred from homology"/>
<protein>
    <submittedName>
        <fullName evidence="12">WhiB family transcription factor</fullName>
    </submittedName>
</protein>
<evidence type="ECO:0000256" key="4">
    <source>
        <dbReference type="ARBA" id="ARBA00022723"/>
    </source>
</evidence>
<evidence type="ECO:0000313" key="13">
    <source>
        <dbReference type="Proteomes" id="UP000501202"/>
    </source>
</evidence>
<dbReference type="PANTHER" id="PTHR38839">
    <property type="entry name" value="TRANSCRIPTIONAL REGULATOR WHID-RELATED"/>
    <property type="match status" value="1"/>
</dbReference>
<dbReference type="GO" id="GO:0047134">
    <property type="term" value="F:protein-disulfide reductase [NAD(P)H] activity"/>
    <property type="evidence" value="ECO:0007669"/>
    <property type="project" value="TreeGrafter"/>
</dbReference>
<evidence type="ECO:0000259" key="11">
    <source>
        <dbReference type="PROSITE" id="PS51674"/>
    </source>
</evidence>
<keyword evidence="5" id="KW-0408">Iron</keyword>
<dbReference type="GO" id="GO:0003677">
    <property type="term" value="F:DNA binding"/>
    <property type="evidence" value="ECO:0007669"/>
    <property type="project" value="UniProtKB-KW"/>
</dbReference>
<evidence type="ECO:0000256" key="3">
    <source>
        <dbReference type="ARBA" id="ARBA00022485"/>
    </source>
</evidence>
<evidence type="ECO:0000256" key="8">
    <source>
        <dbReference type="ARBA" id="ARBA00023125"/>
    </source>
</evidence>
<name>A0A6M3T415_9CAUD</name>
<dbReference type="InterPro" id="IPR034768">
    <property type="entry name" value="4FE4S_WBL"/>
</dbReference>
<dbReference type="PROSITE" id="PS51674">
    <property type="entry name" value="4FE4S_WBL"/>
    <property type="match status" value="1"/>
</dbReference>
<dbReference type="Pfam" id="PF02467">
    <property type="entry name" value="Whib"/>
    <property type="match status" value="1"/>
</dbReference>
<keyword evidence="7" id="KW-0805">Transcription regulation</keyword>
<keyword evidence="4" id="KW-0479">Metal-binding</keyword>